<evidence type="ECO:0000313" key="3">
    <source>
        <dbReference type="Proteomes" id="UP000601435"/>
    </source>
</evidence>
<reference evidence="2" key="1">
    <citation type="submission" date="2021-02" db="EMBL/GenBank/DDBJ databases">
        <authorList>
            <person name="Dougan E. K."/>
            <person name="Rhodes N."/>
            <person name="Thang M."/>
            <person name="Chan C."/>
        </authorList>
    </citation>
    <scope>NUCLEOTIDE SEQUENCE</scope>
</reference>
<feature type="non-terminal residue" evidence="2">
    <location>
        <position position="1"/>
    </location>
</feature>
<organism evidence="2 3">
    <name type="scientific">Symbiodinium necroappetens</name>
    <dbReference type="NCBI Taxonomy" id="1628268"/>
    <lineage>
        <taxon>Eukaryota</taxon>
        <taxon>Sar</taxon>
        <taxon>Alveolata</taxon>
        <taxon>Dinophyceae</taxon>
        <taxon>Suessiales</taxon>
        <taxon>Symbiodiniaceae</taxon>
        <taxon>Symbiodinium</taxon>
    </lineage>
</organism>
<dbReference type="EMBL" id="CAJNJA010073762">
    <property type="protein sequence ID" value="CAE7910725.1"/>
    <property type="molecule type" value="Genomic_DNA"/>
</dbReference>
<evidence type="ECO:0000256" key="1">
    <source>
        <dbReference type="SAM" id="MobiDB-lite"/>
    </source>
</evidence>
<sequence>AKMQSVISGGDWTSAWLLTGLPDPLHRKEWAGTKEEMAIISGYQEAVFKLKKKVAEAQKQGEAEEDDAPATGTLLERSGSDTSLFPCALPYPEVLSTEVLQGESELSSWWARAALNTLVAWSNYVTLGCPSPGSAACEPRVGYRCVQDARLFADRLLGELEEFGCSDLVLEVPCAGAGYPDDVQVGPAPSASSALPVVAERVAVPAEAGRVDPLDWLPADRAEVVASLEKLRRPEHLWDGVTKSFHNVPEREEADVAERLLATQMAVLVPEAELPRDSQGCLLTGGLFSVPKNSEEDRLIYDRRPENGTMPKLDWARVLGMGDVNGCAIAQGVYLDDLLITAKVRLSSPVPLDDSFQPLEPREDDEDVVKVKLAEEAYDEAGLQRAVHKEFRMLTTFRAWGAHVDGVKGRVGAPLEVRRQVWKLISAIVRAGR</sequence>
<feature type="region of interest" description="Disordered" evidence="1">
    <location>
        <begin position="60"/>
        <end position="79"/>
    </location>
</feature>
<dbReference type="Proteomes" id="UP000601435">
    <property type="component" value="Unassembled WGS sequence"/>
</dbReference>
<comment type="caution">
    <text evidence="2">The sequence shown here is derived from an EMBL/GenBank/DDBJ whole genome shotgun (WGS) entry which is preliminary data.</text>
</comment>
<accession>A0A813BME0</accession>
<evidence type="ECO:0000313" key="2">
    <source>
        <dbReference type="EMBL" id="CAE7910725.1"/>
    </source>
</evidence>
<proteinExistence type="predicted"/>
<feature type="non-terminal residue" evidence="2">
    <location>
        <position position="433"/>
    </location>
</feature>
<dbReference type="AlphaFoldDB" id="A0A813BME0"/>
<keyword evidence="3" id="KW-1185">Reference proteome</keyword>
<protein>
    <submittedName>
        <fullName evidence="2">Uncharacterized protein</fullName>
    </submittedName>
</protein>
<name>A0A813BME0_9DINO</name>
<gene>
    <name evidence="2" type="ORF">SNEC2469_LOCUS31001</name>
</gene>